<sequence>MDVLPLLSWHLAGGFLALVLAGLALRRYGGGLLARIGSVLVWLTVIATAAWAGASLYDGLMILYR</sequence>
<gene>
    <name evidence="2" type="ORF">GWK16_01275</name>
</gene>
<keyword evidence="1" id="KW-1133">Transmembrane helix</keyword>
<evidence type="ECO:0000313" key="3">
    <source>
        <dbReference type="Proteomes" id="UP000548582"/>
    </source>
</evidence>
<dbReference type="EMBL" id="JABBKX010000001">
    <property type="protein sequence ID" value="NMJ39854.1"/>
    <property type="molecule type" value="Genomic_DNA"/>
</dbReference>
<accession>A0A848E603</accession>
<dbReference type="AlphaFoldDB" id="A0A848E603"/>
<proteinExistence type="predicted"/>
<reference evidence="2 3" key="1">
    <citation type="submission" date="2020-03" db="EMBL/GenBank/DDBJ databases">
        <authorList>
            <person name="Sun Q."/>
        </authorList>
    </citation>
    <scope>NUCLEOTIDE SEQUENCE [LARGE SCALE GENOMIC DNA]</scope>
    <source>
        <strain evidence="2 3">JC162</strain>
    </source>
</reference>
<dbReference type="RefSeq" id="WP_170052164.1">
    <property type="nucleotide sequence ID" value="NZ_JABBKX010000001.1"/>
</dbReference>
<evidence type="ECO:0000313" key="2">
    <source>
        <dbReference type="EMBL" id="NMJ39854.1"/>
    </source>
</evidence>
<evidence type="ECO:0000256" key="1">
    <source>
        <dbReference type="SAM" id="Phobius"/>
    </source>
</evidence>
<protein>
    <submittedName>
        <fullName evidence="2">Uncharacterized protein</fullName>
    </submittedName>
</protein>
<keyword evidence="1" id="KW-0472">Membrane</keyword>
<organism evidence="2 3">
    <name type="scientific">Neoroseomonas marina</name>
    <dbReference type="NCBI Taxonomy" id="1232220"/>
    <lineage>
        <taxon>Bacteria</taxon>
        <taxon>Pseudomonadati</taxon>
        <taxon>Pseudomonadota</taxon>
        <taxon>Alphaproteobacteria</taxon>
        <taxon>Acetobacterales</taxon>
        <taxon>Acetobacteraceae</taxon>
        <taxon>Neoroseomonas</taxon>
    </lineage>
</organism>
<feature type="transmembrane region" description="Helical" evidence="1">
    <location>
        <begin position="6"/>
        <end position="25"/>
    </location>
</feature>
<dbReference type="Proteomes" id="UP000548582">
    <property type="component" value="Unassembled WGS sequence"/>
</dbReference>
<comment type="caution">
    <text evidence="2">The sequence shown here is derived from an EMBL/GenBank/DDBJ whole genome shotgun (WGS) entry which is preliminary data.</text>
</comment>
<name>A0A848E603_9PROT</name>
<keyword evidence="1" id="KW-0812">Transmembrane</keyword>
<feature type="transmembrane region" description="Helical" evidence="1">
    <location>
        <begin position="32"/>
        <end position="54"/>
    </location>
</feature>
<keyword evidence="3" id="KW-1185">Reference proteome</keyword>